<evidence type="ECO:0000256" key="11">
    <source>
        <dbReference type="ARBA" id="ARBA00023180"/>
    </source>
</evidence>
<dbReference type="Gene3D" id="3.80.10.10">
    <property type="entry name" value="Ribonuclease Inhibitor"/>
    <property type="match status" value="4"/>
</dbReference>
<dbReference type="PANTHER" id="PTHR48063">
    <property type="entry name" value="LRR RECEPTOR-LIKE KINASE"/>
    <property type="match status" value="1"/>
</dbReference>
<dbReference type="Pfam" id="PF00560">
    <property type="entry name" value="LRR_1"/>
    <property type="match status" value="9"/>
</dbReference>
<dbReference type="GO" id="GO:0005886">
    <property type="term" value="C:plasma membrane"/>
    <property type="evidence" value="ECO:0007669"/>
    <property type="project" value="UniProtKB-SubCell"/>
</dbReference>
<evidence type="ECO:0000256" key="10">
    <source>
        <dbReference type="ARBA" id="ARBA00023170"/>
    </source>
</evidence>
<dbReference type="SMART" id="SM00369">
    <property type="entry name" value="LRR_TYP"/>
    <property type="match status" value="9"/>
</dbReference>
<name>A0A8X8ZHZ3_SALSN</name>
<evidence type="ECO:0000256" key="7">
    <source>
        <dbReference type="ARBA" id="ARBA00022737"/>
    </source>
</evidence>
<keyword evidence="7" id="KW-0677">Repeat</keyword>
<feature type="transmembrane region" description="Helical" evidence="12">
    <location>
        <begin position="980"/>
        <end position="1003"/>
    </location>
</feature>
<dbReference type="SMART" id="SM00365">
    <property type="entry name" value="LRR_SD22"/>
    <property type="match status" value="4"/>
</dbReference>
<keyword evidence="11" id="KW-0325">Glycoprotein</keyword>
<protein>
    <recommendedName>
        <fullName evidence="13">Leucine-rich repeat-containing N-terminal plant-type domain-containing protein</fullName>
    </recommendedName>
</protein>
<dbReference type="FunFam" id="3.80.10.10:FF:000213">
    <property type="entry name" value="Tyrosine-sulfated glycopeptide receptor 1"/>
    <property type="match status" value="1"/>
</dbReference>
<comment type="subcellular location">
    <subcellularLocation>
        <location evidence="1">Cell membrane</location>
        <topology evidence="1">Single-pass type I membrane protein</topology>
    </subcellularLocation>
</comment>
<dbReference type="EMBL" id="PNBA02000013">
    <property type="protein sequence ID" value="KAG6404639.1"/>
    <property type="molecule type" value="Genomic_DNA"/>
</dbReference>
<keyword evidence="5 12" id="KW-0812">Transmembrane</keyword>
<evidence type="ECO:0000256" key="3">
    <source>
        <dbReference type="ARBA" id="ARBA00022475"/>
    </source>
</evidence>
<evidence type="ECO:0000313" key="15">
    <source>
        <dbReference type="Proteomes" id="UP000298416"/>
    </source>
</evidence>
<gene>
    <name evidence="14" type="ORF">SASPL_136890</name>
</gene>
<keyword evidence="15" id="KW-1185">Reference proteome</keyword>
<dbReference type="FunFam" id="3.80.10.10:FF:000111">
    <property type="entry name" value="LRR receptor-like serine/threonine-protein kinase ERECTA"/>
    <property type="match status" value="1"/>
</dbReference>
<dbReference type="GO" id="GO:0051707">
    <property type="term" value="P:response to other organism"/>
    <property type="evidence" value="ECO:0007669"/>
    <property type="project" value="UniProtKB-ARBA"/>
</dbReference>
<accession>A0A8X8ZHZ3</accession>
<dbReference type="FunFam" id="3.80.10.10:FF:000041">
    <property type="entry name" value="LRR receptor-like serine/threonine-protein kinase ERECTA"/>
    <property type="match status" value="2"/>
</dbReference>
<dbReference type="InterPro" id="IPR046956">
    <property type="entry name" value="RLP23-like"/>
</dbReference>
<dbReference type="Pfam" id="PF13855">
    <property type="entry name" value="LRR_8"/>
    <property type="match status" value="2"/>
</dbReference>
<feature type="domain" description="Leucine-rich repeat-containing N-terminal plant-type" evidence="13">
    <location>
        <begin position="201"/>
        <end position="236"/>
    </location>
</feature>
<evidence type="ECO:0000313" key="14">
    <source>
        <dbReference type="EMBL" id="KAG6404639.1"/>
    </source>
</evidence>
<dbReference type="SUPFAM" id="SSF52047">
    <property type="entry name" value="RNI-like"/>
    <property type="match status" value="2"/>
</dbReference>
<keyword evidence="10" id="KW-0675">Receptor</keyword>
<organism evidence="14">
    <name type="scientific">Salvia splendens</name>
    <name type="common">Scarlet sage</name>
    <dbReference type="NCBI Taxonomy" id="180675"/>
    <lineage>
        <taxon>Eukaryota</taxon>
        <taxon>Viridiplantae</taxon>
        <taxon>Streptophyta</taxon>
        <taxon>Embryophyta</taxon>
        <taxon>Tracheophyta</taxon>
        <taxon>Spermatophyta</taxon>
        <taxon>Magnoliopsida</taxon>
        <taxon>eudicotyledons</taxon>
        <taxon>Gunneridae</taxon>
        <taxon>Pentapetalae</taxon>
        <taxon>asterids</taxon>
        <taxon>lamiids</taxon>
        <taxon>Lamiales</taxon>
        <taxon>Lamiaceae</taxon>
        <taxon>Nepetoideae</taxon>
        <taxon>Mentheae</taxon>
        <taxon>Salviinae</taxon>
        <taxon>Salvia</taxon>
        <taxon>Salvia subgen. Calosphace</taxon>
        <taxon>core Calosphace</taxon>
    </lineage>
</organism>
<dbReference type="InterPro" id="IPR003591">
    <property type="entry name" value="Leu-rich_rpt_typical-subtyp"/>
</dbReference>
<keyword evidence="3" id="KW-1003">Cell membrane</keyword>
<keyword evidence="6" id="KW-0732">Signal</keyword>
<dbReference type="Pfam" id="PF08263">
    <property type="entry name" value="LRRNT_2"/>
    <property type="match status" value="1"/>
</dbReference>
<dbReference type="GO" id="GO:0006952">
    <property type="term" value="P:defense response"/>
    <property type="evidence" value="ECO:0007669"/>
    <property type="project" value="UniProtKB-ARBA"/>
</dbReference>
<comment type="caution">
    <text evidence="14">The sequence shown here is derived from an EMBL/GenBank/DDBJ whole genome shotgun (WGS) entry which is preliminary data.</text>
</comment>
<evidence type="ECO:0000256" key="4">
    <source>
        <dbReference type="ARBA" id="ARBA00022614"/>
    </source>
</evidence>
<evidence type="ECO:0000256" key="1">
    <source>
        <dbReference type="ARBA" id="ARBA00004251"/>
    </source>
</evidence>
<evidence type="ECO:0000256" key="12">
    <source>
        <dbReference type="SAM" id="Phobius"/>
    </source>
</evidence>
<keyword evidence="8 12" id="KW-1133">Transmembrane helix</keyword>
<evidence type="ECO:0000256" key="5">
    <source>
        <dbReference type="ARBA" id="ARBA00022692"/>
    </source>
</evidence>
<dbReference type="InterPro" id="IPR013210">
    <property type="entry name" value="LRR_N_plant-typ"/>
</dbReference>
<dbReference type="InterPro" id="IPR001611">
    <property type="entry name" value="Leu-rich_rpt"/>
</dbReference>
<sequence length="1045" mass="115855">MRRSSLTLTIKGQMLDVHNIWSSFGTIDLSSNNFHGKIPNAIGDLNSLYQLNLSHNVLNGSIPKLFGQLSNLESLDLSVNQLVGPIPKELGGLTFLAHLNLSYDMFVGAIPKGRQIQTFSADSFEGNLGLCGFPLDIYCSNSNVPPPGYDENGEEKREIEWEYVCAAVGYVKTCKKSSSSKESSQEAIMLEMLSVFYEILLLQLKDELIFYSSRSTKLARWNESDECCKWHGVACDASGYVVSLQLDGEAIYGGVGDSSSLFRFKYVQKLNLANNDFNYIDCIPKGIGNLAYLTHLNLSNAGFVGQVPSEILSLTRLASLDISNKFGNTLSLNLPNLEMLVRNLVELRELYLDRVNITSSTERKNWSHIVSSYLPNLTSLSMVDCNLLGPLAKSFTQLHSLSILRLHHNNLSAVALDDLFTNFPSLATLTLRSCSLKGSIPSTFANLTKLSYVDLSYNFLTGSLPCTLFEGLSNLIHLNLGFNSFFGSIPSSLFALPSLLELDLTYNQFNGTFQLSNFRNLPSLTLLDLSGNSLSVDVANVSSSLKLKGLGLASCNLSYFPDFIVHLDLEKLDLSNNSIAGEVPSRVWGKRLWYLDLSFNLLANLQKPYHIPASLWLLHLNSNQLREELQLLIPSESQLWSLSLANNSLSGTIPTSLANATLLGSLDLSGNKLSGSIPASFLLGNIGDLDLSRNNISGSIPDIFSEDCGLQYVDLSNNALEGKIPKSIESCMWLEYVNVANNMINDAFPCLLPSSLRVLVLHSNKFHGDLRCHSTWPHLKILDISSNHFSGSLESVNFSSWTAMVLPSDENLRHNWNYYAQSSGMTLIMKRQLMELHVIWPDFSAIDLSSNSFYGNIPNAIGELSTLYHLNLSYNALNGSIPKSFGRLSNLESLDLSVNQLAGRIPEELGGLTFLAHLNLSYNMFVGEIPNGRQIQTFSADSFEGNLGLCGFPLDINCSNSNVPPPGYDENGEEKREIEWEYVCAAVGYVVGVGSIVWLLLFCRSFREKYFGKIEEVVEDMFIARDMRRRRARRAAAARNRVRRQ</sequence>
<dbReference type="Proteomes" id="UP000298416">
    <property type="component" value="Unassembled WGS sequence"/>
</dbReference>
<evidence type="ECO:0000259" key="13">
    <source>
        <dbReference type="Pfam" id="PF08263"/>
    </source>
</evidence>
<dbReference type="AlphaFoldDB" id="A0A8X8ZHZ3"/>
<proteinExistence type="inferred from homology"/>
<comment type="similarity">
    <text evidence="2">Belongs to the RLP family.</text>
</comment>
<evidence type="ECO:0000256" key="9">
    <source>
        <dbReference type="ARBA" id="ARBA00023136"/>
    </source>
</evidence>
<dbReference type="PRINTS" id="PR00019">
    <property type="entry name" value="LEURICHRPT"/>
</dbReference>
<evidence type="ECO:0000256" key="8">
    <source>
        <dbReference type="ARBA" id="ARBA00022989"/>
    </source>
</evidence>
<dbReference type="SUPFAM" id="SSF52058">
    <property type="entry name" value="L domain-like"/>
    <property type="match status" value="1"/>
</dbReference>
<keyword evidence="9 12" id="KW-0472">Membrane</keyword>
<dbReference type="InterPro" id="IPR032675">
    <property type="entry name" value="LRR_dom_sf"/>
</dbReference>
<evidence type="ECO:0000256" key="2">
    <source>
        <dbReference type="ARBA" id="ARBA00009592"/>
    </source>
</evidence>
<dbReference type="PANTHER" id="PTHR48063:SF96">
    <property type="entry name" value="LEUCINE-RICH REPEAT-CONTAINING N-TERMINAL PLANT-TYPE DOMAIN-CONTAINING PROTEIN"/>
    <property type="match status" value="1"/>
</dbReference>
<evidence type="ECO:0000256" key="6">
    <source>
        <dbReference type="ARBA" id="ARBA00022729"/>
    </source>
</evidence>
<reference evidence="14" key="2">
    <citation type="submission" date="2020-08" db="EMBL/GenBank/DDBJ databases">
        <title>Plant Genome Project.</title>
        <authorList>
            <person name="Zhang R.-G."/>
        </authorList>
    </citation>
    <scope>NUCLEOTIDE SEQUENCE</scope>
    <source>
        <strain evidence="14">Huo1</strain>
        <tissue evidence="14">Leaf</tissue>
    </source>
</reference>
<keyword evidence="4" id="KW-0433">Leucine-rich repeat</keyword>
<reference evidence="14" key="1">
    <citation type="submission" date="2018-01" db="EMBL/GenBank/DDBJ databases">
        <authorList>
            <person name="Mao J.F."/>
        </authorList>
    </citation>
    <scope>NUCLEOTIDE SEQUENCE</scope>
    <source>
        <strain evidence="14">Huo1</strain>
        <tissue evidence="14">Leaf</tissue>
    </source>
</reference>